<dbReference type="InterPro" id="IPR014729">
    <property type="entry name" value="Rossmann-like_a/b/a_fold"/>
</dbReference>
<name>A0A840QUA4_9BACI</name>
<keyword evidence="2 10" id="KW-0436">Ligase</keyword>
<evidence type="ECO:0000256" key="10">
    <source>
        <dbReference type="HAMAP-Rule" id="MF_01633"/>
    </source>
</evidence>
<dbReference type="Gene3D" id="3.40.50.620">
    <property type="entry name" value="HUPs"/>
    <property type="match status" value="1"/>
</dbReference>
<dbReference type="HAMAP" id="MF_01633">
    <property type="entry name" value="QueC"/>
    <property type="match status" value="1"/>
</dbReference>
<sequence length="219" mass="24584">MKKAMVVFSGGQDSTTCLFWAKKHFDDVIAISFDYGQRHRDELDCAKAIANDLNVEHKIIDASILGQLTENALTRDSIDIEEGESYPTTFVEGRNHMFLLMAAIVGKQLDAKHLVTGVSEADYSGYPDCRDNFIKSMNVTMNLSMDENFVIHTPLMFLSKSEVWKLSDELDALDYVRENTLTCYEGVIADGCGQCPACELRQNGLNEYLAEKEGVFIEQ</sequence>
<feature type="binding site" evidence="10">
    <location>
        <position position="198"/>
    </location>
    <ligand>
        <name>Zn(2+)</name>
        <dbReference type="ChEBI" id="CHEBI:29105"/>
    </ligand>
</feature>
<protein>
    <recommendedName>
        <fullName evidence="8 10">7-cyano-7-deazaguanine synthase</fullName>
        <ecNumber evidence="8 10">6.3.4.20</ecNumber>
    </recommendedName>
    <alternativeName>
        <fullName evidence="10">7-cyano-7-carbaguanine synthase</fullName>
    </alternativeName>
    <alternativeName>
        <fullName evidence="10">PreQ(0) synthase</fullName>
    </alternativeName>
    <alternativeName>
        <fullName evidence="10">Queuosine biosynthesis protein QueC</fullName>
    </alternativeName>
</protein>
<reference evidence="11 12" key="1">
    <citation type="submission" date="2020-08" db="EMBL/GenBank/DDBJ databases">
        <title>Genomic Encyclopedia of Type Strains, Phase IV (KMG-IV): sequencing the most valuable type-strain genomes for metagenomic binning, comparative biology and taxonomic classification.</title>
        <authorList>
            <person name="Goeker M."/>
        </authorList>
    </citation>
    <scope>NUCLEOTIDE SEQUENCE [LARGE SCALE GENOMIC DNA]</scope>
    <source>
        <strain evidence="11 12">DSM 24696</strain>
    </source>
</reference>
<evidence type="ECO:0000256" key="7">
    <source>
        <dbReference type="ARBA" id="ARBA00037993"/>
    </source>
</evidence>
<dbReference type="SUPFAM" id="SSF52402">
    <property type="entry name" value="Adenine nucleotide alpha hydrolases-like"/>
    <property type="match status" value="1"/>
</dbReference>
<evidence type="ECO:0000256" key="6">
    <source>
        <dbReference type="ARBA" id="ARBA00022840"/>
    </source>
</evidence>
<dbReference type="PIRSF" id="PIRSF006293">
    <property type="entry name" value="ExsB"/>
    <property type="match status" value="1"/>
</dbReference>
<comment type="function">
    <text evidence="10">Catalyzes the ATP-dependent conversion of 7-carboxy-7-deazaguanine (CDG) to 7-cyano-7-deazaguanine (preQ(0)).</text>
</comment>
<evidence type="ECO:0000256" key="8">
    <source>
        <dbReference type="ARBA" id="ARBA00039149"/>
    </source>
</evidence>
<comment type="caution">
    <text evidence="11">The sequence shown here is derived from an EMBL/GenBank/DDBJ whole genome shotgun (WGS) entry which is preliminary data.</text>
</comment>
<organism evidence="11 12">
    <name type="scientific">Texcoconibacillus texcoconensis</name>
    <dbReference type="NCBI Taxonomy" id="1095777"/>
    <lineage>
        <taxon>Bacteria</taxon>
        <taxon>Bacillati</taxon>
        <taxon>Bacillota</taxon>
        <taxon>Bacilli</taxon>
        <taxon>Bacillales</taxon>
        <taxon>Bacillaceae</taxon>
        <taxon>Texcoconibacillus</taxon>
    </lineage>
</organism>
<dbReference type="GO" id="GO:0005524">
    <property type="term" value="F:ATP binding"/>
    <property type="evidence" value="ECO:0007669"/>
    <property type="project" value="UniProtKB-UniRule"/>
</dbReference>
<proteinExistence type="inferred from homology"/>
<comment type="subunit">
    <text evidence="10">Homodimer.</text>
</comment>
<evidence type="ECO:0000256" key="9">
    <source>
        <dbReference type="ARBA" id="ARBA00047890"/>
    </source>
</evidence>
<dbReference type="EMBL" id="JACHHB010000017">
    <property type="protein sequence ID" value="MBB5174868.1"/>
    <property type="molecule type" value="Genomic_DNA"/>
</dbReference>
<dbReference type="CDD" id="cd01995">
    <property type="entry name" value="QueC-like"/>
    <property type="match status" value="1"/>
</dbReference>
<feature type="binding site" evidence="10">
    <location>
        <position position="195"/>
    </location>
    <ligand>
        <name>Zn(2+)</name>
        <dbReference type="ChEBI" id="CHEBI:29105"/>
    </ligand>
</feature>
<feature type="binding site" evidence="10">
    <location>
        <position position="192"/>
    </location>
    <ligand>
        <name>Zn(2+)</name>
        <dbReference type="ChEBI" id="CHEBI:29105"/>
    </ligand>
</feature>
<evidence type="ECO:0000313" key="12">
    <source>
        <dbReference type="Proteomes" id="UP000551878"/>
    </source>
</evidence>
<dbReference type="GO" id="GO:0016879">
    <property type="term" value="F:ligase activity, forming carbon-nitrogen bonds"/>
    <property type="evidence" value="ECO:0007669"/>
    <property type="project" value="UniProtKB-UniRule"/>
</dbReference>
<comment type="pathway">
    <text evidence="1 10">Purine metabolism; 7-cyano-7-deazaguanine biosynthesis.</text>
</comment>
<comment type="similarity">
    <text evidence="7 10">Belongs to the QueC family.</text>
</comment>
<keyword evidence="3 10" id="KW-0479">Metal-binding</keyword>
<dbReference type="GO" id="GO:0008616">
    <property type="term" value="P:tRNA queuosine(34) biosynthetic process"/>
    <property type="evidence" value="ECO:0007669"/>
    <property type="project" value="UniProtKB-UniRule"/>
</dbReference>
<comment type="cofactor">
    <cofactor evidence="10">
        <name>Zn(2+)</name>
        <dbReference type="ChEBI" id="CHEBI:29105"/>
    </cofactor>
    <text evidence="10">Binds 1 zinc ion per subunit.</text>
</comment>
<dbReference type="Proteomes" id="UP000551878">
    <property type="component" value="Unassembled WGS sequence"/>
</dbReference>
<keyword evidence="12" id="KW-1185">Reference proteome</keyword>
<keyword evidence="5 10" id="KW-0862">Zinc</keyword>
<dbReference type="GO" id="GO:0008270">
    <property type="term" value="F:zinc ion binding"/>
    <property type="evidence" value="ECO:0007669"/>
    <property type="project" value="UniProtKB-UniRule"/>
</dbReference>
<dbReference type="Pfam" id="PF06508">
    <property type="entry name" value="QueC"/>
    <property type="match status" value="1"/>
</dbReference>
<evidence type="ECO:0000256" key="5">
    <source>
        <dbReference type="ARBA" id="ARBA00022833"/>
    </source>
</evidence>
<evidence type="ECO:0000256" key="1">
    <source>
        <dbReference type="ARBA" id="ARBA00005061"/>
    </source>
</evidence>
<dbReference type="EC" id="6.3.4.20" evidence="8 10"/>
<feature type="binding site" evidence="10">
    <location>
        <begin position="8"/>
        <end position="18"/>
    </location>
    <ligand>
        <name>ATP</name>
        <dbReference type="ChEBI" id="CHEBI:30616"/>
    </ligand>
</feature>
<dbReference type="PANTHER" id="PTHR42914:SF1">
    <property type="entry name" value="7-CYANO-7-DEAZAGUANINE SYNTHASE"/>
    <property type="match status" value="1"/>
</dbReference>
<feature type="binding site" evidence="10">
    <location>
        <position position="183"/>
    </location>
    <ligand>
        <name>Zn(2+)</name>
        <dbReference type="ChEBI" id="CHEBI:29105"/>
    </ligand>
</feature>
<evidence type="ECO:0000313" key="11">
    <source>
        <dbReference type="EMBL" id="MBB5174868.1"/>
    </source>
</evidence>
<keyword evidence="4 10" id="KW-0547">Nucleotide-binding</keyword>
<dbReference type="NCBIfam" id="TIGR00364">
    <property type="entry name" value="7-cyano-7-deazaguanine synthase QueC"/>
    <property type="match status" value="1"/>
</dbReference>
<keyword evidence="6 10" id="KW-0067">ATP-binding</keyword>
<evidence type="ECO:0000256" key="4">
    <source>
        <dbReference type="ARBA" id="ARBA00022741"/>
    </source>
</evidence>
<evidence type="ECO:0000256" key="3">
    <source>
        <dbReference type="ARBA" id="ARBA00022723"/>
    </source>
</evidence>
<comment type="catalytic activity">
    <reaction evidence="9 10">
        <text>7-carboxy-7-carbaguanine + NH4(+) + 2 ATP = 7-cyano-7-carbaguanine + 2 AMP + 2 diphosphate + 2 H(+)</text>
        <dbReference type="Rhea" id="RHEA:27982"/>
        <dbReference type="ChEBI" id="CHEBI:15378"/>
        <dbReference type="ChEBI" id="CHEBI:28938"/>
        <dbReference type="ChEBI" id="CHEBI:30616"/>
        <dbReference type="ChEBI" id="CHEBI:33019"/>
        <dbReference type="ChEBI" id="CHEBI:45075"/>
        <dbReference type="ChEBI" id="CHEBI:61036"/>
        <dbReference type="ChEBI" id="CHEBI:456215"/>
        <dbReference type="EC" id="6.3.4.20"/>
    </reaction>
</comment>
<dbReference type="UniPathway" id="UPA00391"/>
<dbReference type="InterPro" id="IPR018317">
    <property type="entry name" value="QueC"/>
</dbReference>
<gene>
    <name evidence="10" type="primary">queC</name>
    <name evidence="11" type="ORF">HNQ41_003091</name>
</gene>
<accession>A0A840QUA4</accession>
<dbReference type="AlphaFoldDB" id="A0A840QUA4"/>
<dbReference type="PANTHER" id="PTHR42914">
    <property type="entry name" value="7-CYANO-7-DEAZAGUANINE SYNTHASE"/>
    <property type="match status" value="1"/>
</dbReference>
<keyword evidence="10" id="KW-0671">Queuosine biosynthesis</keyword>
<evidence type="ECO:0000256" key="2">
    <source>
        <dbReference type="ARBA" id="ARBA00022598"/>
    </source>
</evidence>